<dbReference type="GO" id="GO:0046872">
    <property type="term" value="F:metal ion binding"/>
    <property type="evidence" value="ECO:0007669"/>
    <property type="project" value="UniProtKB-KW"/>
</dbReference>
<dbReference type="PANTHER" id="PTHR43822">
    <property type="entry name" value="HOMOACONITASE, MITOCHONDRIAL-RELATED"/>
    <property type="match status" value="1"/>
</dbReference>
<dbReference type="CDD" id="cd01583">
    <property type="entry name" value="IPMI"/>
    <property type="match status" value="1"/>
</dbReference>
<keyword evidence="14" id="KW-0100">Branched-chain amino acid biosynthesis</keyword>
<dbReference type="InterPro" id="IPR050067">
    <property type="entry name" value="IPM_dehydratase_rel_enz"/>
</dbReference>
<dbReference type="UniPathway" id="UPA00048">
    <property type="reaction ID" value="UER00071"/>
</dbReference>
<evidence type="ECO:0000256" key="12">
    <source>
        <dbReference type="ARBA" id="ARBA00023014"/>
    </source>
</evidence>
<dbReference type="InterPro" id="IPR001030">
    <property type="entry name" value="Acoase/IPM_deHydtase_lsu_aba"/>
</dbReference>
<protein>
    <recommendedName>
        <fullName evidence="6">3-isopropylmalate dehydratase</fullName>
        <ecNumber evidence="6">4.2.1.33</ecNumber>
    </recommendedName>
</protein>
<comment type="function">
    <text evidence="3">Catalyzes the isomerization between 2-isopropylmalate and 3-isopropylmalate, via the formation of 2-isopropylmaleate.</text>
</comment>
<evidence type="ECO:0000256" key="7">
    <source>
        <dbReference type="ARBA" id="ARBA00022430"/>
    </source>
</evidence>
<evidence type="ECO:0000256" key="10">
    <source>
        <dbReference type="ARBA" id="ARBA00022723"/>
    </source>
</evidence>
<keyword evidence="11" id="KW-0408">Iron</keyword>
<comment type="caution">
    <text evidence="16">The sequence shown here is derived from an EMBL/GenBank/DDBJ whole genome shotgun (WGS) entry which is preliminary data.</text>
</comment>
<keyword evidence="10" id="KW-0479">Metal-binding</keyword>
<reference evidence="16 17" key="1">
    <citation type="submission" date="2020-04" db="EMBL/GenBank/DDBJ databases">
        <title>Paraburkholderia sp. G-4-1-8 isolated from soil.</title>
        <authorList>
            <person name="Dahal R.H."/>
        </authorList>
    </citation>
    <scope>NUCLEOTIDE SEQUENCE [LARGE SCALE GENOMIC DNA]</scope>
    <source>
        <strain evidence="16 17">G-4-1-8</strain>
    </source>
</reference>
<evidence type="ECO:0000256" key="3">
    <source>
        <dbReference type="ARBA" id="ARBA00002695"/>
    </source>
</evidence>
<name>A0A7X9X2T4_9BURK</name>
<dbReference type="GO" id="GO:0003861">
    <property type="term" value="F:3-isopropylmalate dehydratase activity"/>
    <property type="evidence" value="ECO:0007669"/>
    <property type="project" value="UniProtKB-EC"/>
</dbReference>
<comment type="catalytic activity">
    <reaction evidence="1">
        <text>(2R,3S)-3-isopropylmalate = (2S)-2-isopropylmalate</text>
        <dbReference type="Rhea" id="RHEA:32287"/>
        <dbReference type="ChEBI" id="CHEBI:1178"/>
        <dbReference type="ChEBI" id="CHEBI:35121"/>
        <dbReference type="EC" id="4.2.1.33"/>
    </reaction>
</comment>
<evidence type="ECO:0000256" key="14">
    <source>
        <dbReference type="ARBA" id="ARBA00023304"/>
    </source>
</evidence>
<dbReference type="AlphaFoldDB" id="A0A7X9X2T4"/>
<keyword evidence="13 16" id="KW-0456">Lyase</keyword>
<dbReference type="InterPro" id="IPR033941">
    <property type="entry name" value="IPMI_cat"/>
</dbReference>
<comment type="pathway">
    <text evidence="4">Amino-acid biosynthesis; L-leucine biosynthesis; L-leucine from 3-methyl-2-oxobutanoate: step 2/4.</text>
</comment>
<dbReference type="EC" id="4.2.1.33" evidence="6"/>
<dbReference type="NCBIfam" id="NF009116">
    <property type="entry name" value="PRK12466.1"/>
    <property type="match status" value="1"/>
</dbReference>
<dbReference type="InterPro" id="IPR036008">
    <property type="entry name" value="Aconitase_4Fe-4S_dom"/>
</dbReference>
<dbReference type="SUPFAM" id="SSF53732">
    <property type="entry name" value="Aconitase iron-sulfur domain"/>
    <property type="match status" value="1"/>
</dbReference>
<dbReference type="Proteomes" id="UP000583127">
    <property type="component" value="Unassembled WGS sequence"/>
</dbReference>
<dbReference type="PROSITE" id="PS00450">
    <property type="entry name" value="ACONITASE_1"/>
    <property type="match status" value="1"/>
</dbReference>
<dbReference type="PROSITE" id="PS01244">
    <property type="entry name" value="ACONITASE_2"/>
    <property type="match status" value="1"/>
</dbReference>
<dbReference type="NCBIfam" id="NF004016">
    <property type="entry name" value="PRK05478.1"/>
    <property type="match status" value="1"/>
</dbReference>
<keyword evidence="9" id="KW-0028">Amino-acid biosynthesis</keyword>
<dbReference type="GO" id="GO:0009098">
    <property type="term" value="P:L-leucine biosynthetic process"/>
    <property type="evidence" value="ECO:0007669"/>
    <property type="project" value="UniProtKB-UniPathway"/>
</dbReference>
<keyword evidence="7" id="KW-0432">Leucine biosynthesis</keyword>
<keyword evidence="12" id="KW-0411">Iron-sulfur</keyword>
<dbReference type="GO" id="GO:0051539">
    <property type="term" value="F:4 iron, 4 sulfur cluster binding"/>
    <property type="evidence" value="ECO:0007669"/>
    <property type="project" value="UniProtKB-KW"/>
</dbReference>
<evidence type="ECO:0000256" key="1">
    <source>
        <dbReference type="ARBA" id="ARBA00000491"/>
    </source>
</evidence>
<evidence type="ECO:0000256" key="4">
    <source>
        <dbReference type="ARBA" id="ARBA00004729"/>
    </source>
</evidence>
<comment type="subunit">
    <text evidence="5">Heterodimer of LeuC and LeuD.</text>
</comment>
<dbReference type="InterPro" id="IPR015931">
    <property type="entry name" value="Acnase/IPM_dHydase_lsu_aba_1/3"/>
</dbReference>
<dbReference type="PANTHER" id="PTHR43822:SF9">
    <property type="entry name" value="3-ISOPROPYLMALATE DEHYDRATASE"/>
    <property type="match status" value="1"/>
</dbReference>
<keyword evidence="17" id="KW-1185">Reference proteome</keyword>
<dbReference type="InterPro" id="IPR018136">
    <property type="entry name" value="Aconitase_4Fe-4S_BS"/>
</dbReference>
<proteinExistence type="predicted"/>
<dbReference type="PRINTS" id="PR00415">
    <property type="entry name" value="ACONITASE"/>
</dbReference>
<dbReference type="EMBL" id="JABBFZ010000002">
    <property type="protein sequence ID" value="NML30377.1"/>
    <property type="molecule type" value="Genomic_DNA"/>
</dbReference>
<dbReference type="Gene3D" id="3.30.499.10">
    <property type="entry name" value="Aconitase, domain 3"/>
    <property type="match status" value="2"/>
</dbReference>
<feature type="domain" description="Aconitase/3-isopropylmalate dehydratase large subunit alpha/beta/alpha" evidence="15">
    <location>
        <begin position="8"/>
        <end position="458"/>
    </location>
</feature>
<evidence type="ECO:0000256" key="6">
    <source>
        <dbReference type="ARBA" id="ARBA00011998"/>
    </source>
</evidence>
<evidence type="ECO:0000313" key="17">
    <source>
        <dbReference type="Proteomes" id="UP000583127"/>
    </source>
</evidence>
<sequence>MSCGTMFDKIWDAHVVKHLSGDAALLHIDRHFLHELTAVEAIKVVDRRGLSVRNAELTFATPDHVISTAPGRTGGDEPWATEMVDTFREQTASLKIRCFDVADERQGIVHVVGPELGLSLPGTTIVCGDSHTCTHGAFGALAWGIGLTEQTQVLAAQVLRQRRPPVMRITLRGQPSAAASAKDLILYALGQLGVTAASGYAVEFAGEAVRAMSMEERMTLCNLSIEMGSRFGMIAPDDTTFRYLSHCEFAPQGDAFDQAVAHWRTLASDDDAQFDAELQVDVSGIGPQITWGINPGQVIELGGVVPDPALENDAGRRAGMRAALDYMRLTPGQSLAGTAIDRVFIGSCTNSRISDLRAAASVVRGRQVASGVKAWVVPGSLRVAKQAREEGLDRVFVEAGFEWREPGCSMCVGANGDLVGDGERCVSTSNRNFVGRQGPGAMTHLASPVTAAASAISGRIGGGIDGQAGFASTRAEAA</sequence>
<organism evidence="16 17">
    <name type="scientific">Paraburkholderia antibiotica</name>
    <dbReference type="NCBI Taxonomy" id="2728839"/>
    <lineage>
        <taxon>Bacteria</taxon>
        <taxon>Pseudomonadati</taxon>
        <taxon>Pseudomonadota</taxon>
        <taxon>Betaproteobacteria</taxon>
        <taxon>Burkholderiales</taxon>
        <taxon>Burkholderiaceae</taxon>
        <taxon>Paraburkholderia</taxon>
    </lineage>
</organism>
<evidence type="ECO:0000259" key="15">
    <source>
        <dbReference type="Pfam" id="PF00330"/>
    </source>
</evidence>
<evidence type="ECO:0000256" key="11">
    <source>
        <dbReference type="ARBA" id="ARBA00023004"/>
    </source>
</evidence>
<evidence type="ECO:0000256" key="8">
    <source>
        <dbReference type="ARBA" id="ARBA00022485"/>
    </source>
</evidence>
<keyword evidence="8" id="KW-0004">4Fe-4S</keyword>
<evidence type="ECO:0000313" key="16">
    <source>
        <dbReference type="EMBL" id="NML30377.1"/>
    </source>
</evidence>
<accession>A0A7X9X2T4</accession>
<evidence type="ECO:0000256" key="2">
    <source>
        <dbReference type="ARBA" id="ARBA00001966"/>
    </source>
</evidence>
<comment type="cofactor">
    <cofactor evidence="2">
        <name>[4Fe-4S] cluster</name>
        <dbReference type="ChEBI" id="CHEBI:49883"/>
    </cofactor>
</comment>
<dbReference type="RefSeq" id="WP_169496641.1">
    <property type="nucleotide sequence ID" value="NZ_JABBFZ010000002.1"/>
</dbReference>
<dbReference type="Pfam" id="PF00330">
    <property type="entry name" value="Aconitase"/>
    <property type="match status" value="1"/>
</dbReference>
<gene>
    <name evidence="16" type="primary">leuC</name>
    <name evidence="16" type="ORF">HHL14_05985</name>
</gene>
<dbReference type="InterPro" id="IPR004430">
    <property type="entry name" value="3-IsopropMal_deHydase_lsu"/>
</dbReference>
<evidence type="ECO:0000256" key="13">
    <source>
        <dbReference type="ARBA" id="ARBA00023239"/>
    </source>
</evidence>
<dbReference type="NCBIfam" id="TIGR00170">
    <property type="entry name" value="leuC"/>
    <property type="match status" value="1"/>
</dbReference>
<evidence type="ECO:0000256" key="9">
    <source>
        <dbReference type="ARBA" id="ARBA00022605"/>
    </source>
</evidence>
<evidence type="ECO:0000256" key="5">
    <source>
        <dbReference type="ARBA" id="ARBA00011271"/>
    </source>
</evidence>